<feature type="domain" description="U-box" evidence="3">
    <location>
        <begin position="484"/>
        <end position="569"/>
    </location>
</feature>
<keyword evidence="1" id="KW-0472">Membrane</keyword>
<feature type="non-terminal residue" evidence="4">
    <location>
        <position position="1"/>
    </location>
</feature>
<dbReference type="Proteomes" id="UP000626109">
    <property type="component" value="Unassembled WGS sequence"/>
</dbReference>
<keyword evidence="1" id="KW-0812">Transmembrane</keyword>
<evidence type="ECO:0000256" key="2">
    <source>
        <dbReference type="SAM" id="SignalP"/>
    </source>
</evidence>
<dbReference type="Gene3D" id="3.30.40.10">
    <property type="entry name" value="Zinc/RING finger domain, C3HC4 (zinc finger)"/>
    <property type="match status" value="1"/>
</dbReference>
<dbReference type="PANTHER" id="PTHR46573">
    <property type="entry name" value="WD REPEAT, SAM AND U-BOX DOMAIN-CONTAINING PROTEIN 1"/>
    <property type="match status" value="1"/>
</dbReference>
<feature type="transmembrane region" description="Helical" evidence="1">
    <location>
        <begin position="409"/>
        <end position="431"/>
    </location>
</feature>
<evidence type="ECO:0000256" key="1">
    <source>
        <dbReference type="SAM" id="Phobius"/>
    </source>
</evidence>
<dbReference type="GO" id="GO:0004842">
    <property type="term" value="F:ubiquitin-protein transferase activity"/>
    <property type="evidence" value="ECO:0007669"/>
    <property type="project" value="InterPro"/>
</dbReference>
<proteinExistence type="predicted"/>
<dbReference type="Pfam" id="PF08854">
    <property type="entry name" value="DUF1824"/>
    <property type="match status" value="1"/>
</dbReference>
<dbReference type="Gene3D" id="3.30.360.10">
    <property type="entry name" value="Dihydrodipicolinate Reductase, domain 2"/>
    <property type="match status" value="1"/>
</dbReference>
<dbReference type="InterPro" id="IPR013083">
    <property type="entry name" value="Znf_RING/FYVE/PHD"/>
</dbReference>
<dbReference type="InterPro" id="IPR014953">
    <property type="entry name" value="DUF1824"/>
</dbReference>
<evidence type="ECO:0000313" key="4">
    <source>
        <dbReference type="EMBL" id="CAE8640549.1"/>
    </source>
</evidence>
<dbReference type="EMBL" id="CAJNNW010001719">
    <property type="protein sequence ID" value="CAE8640549.1"/>
    <property type="molecule type" value="Genomic_DNA"/>
</dbReference>
<dbReference type="SUPFAM" id="SSF57850">
    <property type="entry name" value="RING/U-box"/>
    <property type="match status" value="1"/>
</dbReference>
<evidence type="ECO:0000259" key="3">
    <source>
        <dbReference type="PROSITE" id="PS51698"/>
    </source>
</evidence>
<dbReference type="PROSITE" id="PS51698">
    <property type="entry name" value="U_BOX"/>
    <property type="match status" value="1"/>
</dbReference>
<name>A0A813HSR1_POLGL</name>
<dbReference type="Pfam" id="PF04564">
    <property type="entry name" value="U-box"/>
    <property type="match status" value="1"/>
</dbReference>
<keyword evidence="1" id="KW-1133">Transmembrane helix</keyword>
<feature type="chain" id="PRO_5032526720" description="U-box domain-containing protein" evidence="2">
    <location>
        <begin position="19"/>
        <end position="571"/>
    </location>
</feature>
<dbReference type="GO" id="GO:0016567">
    <property type="term" value="P:protein ubiquitination"/>
    <property type="evidence" value="ECO:0007669"/>
    <property type="project" value="InterPro"/>
</dbReference>
<gene>
    <name evidence="4" type="ORF">PGLA2088_LOCUS2152</name>
</gene>
<protein>
    <recommendedName>
        <fullName evidence="3">U-box domain-containing protein</fullName>
    </recommendedName>
</protein>
<dbReference type="PANTHER" id="PTHR46573:SF1">
    <property type="entry name" value="WD REPEAT, SAM AND U-BOX DOMAIN-CONTAINING PROTEIN 1"/>
    <property type="match status" value="1"/>
</dbReference>
<evidence type="ECO:0000313" key="5">
    <source>
        <dbReference type="Proteomes" id="UP000626109"/>
    </source>
</evidence>
<keyword evidence="2" id="KW-0732">Signal</keyword>
<comment type="caution">
    <text evidence="4">The sequence shown here is derived from an EMBL/GenBank/DDBJ whole genome shotgun (WGS) entry which is preliminary data.</text>
</comment>
<dbReference type="InterPro" id="IPR003613">
    <property type="entry name" value="Ubox_domain"/>
</dbReference>
<dbReference type="CDD" id="cd16655">
    <property type="entry name" value="RING-Ubox_WDSUB1-like"/>
    <property type="match status" value="1"/>
</dbReference>
<sequence length="571" mass="63116">VAAAWALGVFLVVGSSFCSRSLLGFQAPLFLPVRLRSQGSRRGLAMRGLAPAASLDELAAADEFLQTWDREDRARRKAGIAPAEAIPEAEKLRAALRIQISEGMTSVRFGLMAENGLEAVKAMKSWTTALQLPVRGVATVGDDGQAADKKEVAAGPVYVKYMYKEGEGATLAYMKRHVGATRGVHINPDREDGELRMYGDFPLELFDLAEGEWLQMGPEFTIFWRQAAASQRQDRLVESAPFMPKARGVPYSLSNDAVHGVADLCPELNLLELKQAPEALLQLIERRCHQDMVVQRMVQDGDFDVARSLSEKGKFGRGTGGKSFYLRDPVTTDVSGPHHSQREGGSEKFWHSDLIVKSEIWETVLLRQQTIFSTLYIMLKNHENLLNADVNATASDGLELLDDSVESFVSYWLISTSFLFGSVAIGALVLWRCPRITALVLFAVPEDHSAEELCSRARQAATQGGASREPFVREATPSPAGALVPPPDLCCPISSEIFTDPVLAADGETYERWYIESWIREKQNASSRARRRHGILSPMGHGRLSHTNLVVNQTVRRLANQWREERGLPQG</sequence>
<feature type="signal peptide" evidence="2">
    <location>
        <begin position="1"/>
        <end position="18"/>
    </location>
</feature>
<dbReference type="SMART" id="SM00504">
    <property type="entry name" value="Ubox"/>
    <property type="match status" value="1"/>
</dbReference>
<dbReference type="InterPro" id="IPR052085">
    <property type="entry name" value="WD-SAM-U-box"/>
</dbReference>
<dbReference type="AlphaFoldDB" id="A0A813HSR1"/>
<reference evidence="4" key="1">
    <citation type="submission" date="2021-02" db="EMBL/GenBank/DDBJ databases">
        <authorList>
            <person name="Dougan E. K."/>
            <person name="Rhodes N."/>
            <person name="Thang M."/>
            <person name="Chan C."/>
        </authorList>
    </citation>
    <scope>NUCLEOTIDE SEQUENCE</scope>
</reference>
<accession>A0A813HSR1</accession>
<organism evidence="4 5">
    <name type="scientific">Polarella glacialis</name>
    <name type="common">Dinoflagellate</name>
    <dbReference type="NCBI Taxonomy" id="89957"/>
    <lineage>
        <taxon>Eukaryota</taxon>
        <taxon>Sar</taxon>
        <taxon>Alveolata</taxon>
        <taxon>Dinophyceae</taxon>
        <taxon>Suessiales</taxon>
        <taxon>Suessiaceae</taxon>
        <taxon>Polarella</taxon>
    </lineage>
</organism>
<dbReference type="SUPFAM" id="SSF160532">
    <property type="entry name" value="Ava3019-like"/>
    <property type="match status" value="1"/>
</dbReference>